<keyword evidence="12" id="KW-0294">Fucose metabolism</keyword>
<reference evidence="20" key="1">
    <citation type="journal article" date="2024" name="IScience">
        <title>Strigolactones Initiate the Formation of Haustorium-like Structures in Castilleja.</title>
        <authorList>
            <person name="Buerger M."/>
            <person name="Peterson D."/>
            <person name="Chory J."/>
        </authorList>
    </citation>
    <scope>NUCLEOTIDE SEQUENCE [LARGE SCALE GENOMIC DNA]</scope>
</reference>
<evidence type="ECO:0000256" key="1">
    <source>
        <dbReference type="ARBA" id="ARBA00004167"/>
    </source>
</evidence>
<dbReference type="Gene3D" id="3.40.50.11350">
    <property type="match status" value="1"/>
</dbReference>
<evidence type="ECO:0000256" key="14">
    <source>
        <dbReference type="ARBA" id="ARBA00025803"/>
    </source>
</evidence>
<evidence type="ECO:0000256" key="6">
    <source>
        <dbReference type="ARBA" id="ARBA00022679"/>
    </source>
</evidence>
<comment type="caution">
    <text evidence="19">The sequence shown here is derived from an EMBL/GenBank/DDBJ whole genome shotgun (WGS) entry which is preliminary data.</text>
</comment>
<dbReference type="PANTHER" id="PTHR13398">
    <property type="entry name" value="GDP-FUCOSE PROTEIN O-FUCOSYLTRANSFERASE 2"/>
    <property type="match status" value="1"/>
</dbReference>
<evidence type="ECO:0000313" key="20">
    <source>
        <dbReference type="Proteomes" id="UP001632038"/>
    </source>
</evidence>
<evidence type="ECO:0000256" key="3">
    <source>
        <dbReference type="ARBA" id="ARBA00004922"/>
    </source>
</evidence>
<keyword evidence="13" id="KW-0119">Carbohydrate metabolism</keyword>
<proteinExistence type="inferred from homology"/>
<protein>
    <recommendedName>
        <fullName evidence="15">GDP-fucose protein O-fucosyltransferase 2</fullName>
    </recommendedName>
    <alternativeName>
        <fullName evidence="16">O-fucosyltransferase family protein</fullName>
    </alternativeName>
</protein>
<feature type="transmembrane region" description="Helical" evidence="18">
    <location>
        <begin position="59"/>
        <end position="76"/>
    </location>
</feature>
<evidence type="ECO:0000256" key="4">
    <source>
        <dbReference type="ARBA" id="ARBA00007737"/>
    </source>
</evidence>
<dbReference type="InterPro" id="IPR045130">
    <property type="entry name" value="OFUT2-like"/>
</dbReference>
<evidence type="ECO:0000256" key="10">
    <source>
        <dbReference type="ARBA" id="ARBA00023136"/>
    </source>
</evidence>
<evidence type="ECO:0000256" key="7">
    <source>
        <dbReference type="ARBA" id="ARBA00022692"/>
    </source>
</evidence>
<evidence type="ECO:0000313" key="19">
    <source>
        <dbReference type="EMBL" id="KAL3632122.1"/>
    </source>
</evidence>
<dbReference type="FunFam" id="3.40.50.11350:FF:000005">
    <property type="entry name" value="O-fucosyltransferase family protein"/>
    <property type="match status" value="1"/>
</dbReference>
<dbReference type="Pfam" id="PF10250">
    <property type="entry name" value="O-FucT"/>
    <property type="match status" value="1"/>
</dbReference>
<evidence type="ECO:0000256" key="5">
    <source>
        <dbReference type="ARBA" id="ARBA00022676"/>
    </source>
</evidence>
<evidence type="ECO:0000256" key="18">
    <source>
        <dbReference type="SAM" id="Phobius"/>
    </source>
</evidence>
<comment type="similarity">
    <text evidence="4">Belongs to the glycosyltransferase GT106 family.</text>
</comment>
<comment type="pathway">
    <text evidence="3">Protein modification; protein glycosylation.</text>
</comment>
<evidence type="ECO:0000256" key="9">
    <source>
        <dbReference type="ARBA" id="ARBA00022989"/>
    </source>
</evidence>
<dbReference type="InterPro" id="IPR019378">
    <property type="entry name" value="GDP-Fuc_O-FucTrfase"/>
</dbReference>
<dbReference type="EMBL" id="JAVIJP010000032">
    <property type="protein sequence ID" value="KAL3632122.1"/>
    <property type="molecule type" value="Genomic_DNA"/>
</dbReference>
<sequence>MMDRDTSDEEEDRENLIPENVRPNDVVKSPNHRPRSAFHIDDDLRDRFSGAARRLNKRYLFAIFLPVVILILYFTTDLKSMFQMHIPAIKDIGDNNIFVNRMRESELRALSLLRQQELELFKMWNYTTLVNNSDFNSVNDSNLVNSNPGSNLEELKSWVFSQISLNKQAQGILLSSHENQGSLFSTENYTDPSFSSWNRCAKTDQRLSDRKTIDWKPNSNKYLFAICVSGQMSNHLICLEKHMFFAALLNRILVIPSSKVDYEFHRVLDIDHINKCLGRKVVVTFDEFAESKKHHLHVDKFLCYISSPQPCFIDDERVKKLKGLGLTLSKIESVWKEDVKKPNRRTVNDVLSKFTSDDDVIAIGDVFFADVERDWVMQPGGPIAHKCKTLIEPSRLILLTAQRFIQTFLGKDFIALHFRRHGFLKFCNAKSPSCFYPVPQAAECINRVVERANTPVIYLSTDAAQSETGLLQSLIVLNGKTVPLVQRPDRNKAEKWDALLYRHGLDGDPQVEAMLDKTICALSSVFIGSSGSTFTEDILRLRKDWGSASLCDNYLCQSELPNFIAEDE</sequence>
<keyword evidence="10 18" id="KW-0472">Membrane</keyword>
<evidence type="ECO:0000256" key="12">
    <source>
        <dbReference type="ARBA" id="ARBA00023253"/>
    </source>
</evidence>
<keyword evidence="8" id="KW-0256">Endoplasmic reticulum</keyword>
<evidence type="ECO:0000256" key="8">
    <source>
        <dbReference type="ARBA" id="ARBA00022824"/>
    </source>
</evidence>
<comment type="similarity">
    <text evidence="14">Belongs to the glycosyltransferase 68 family.</text>
</comment>
<organism evidence="19 20">
    <name type="scientific">Castilleja foliolosa</name>
    <dbReference type="NCBI Taxonomy" id="1961234"/>
    <lineage>
        <taxon>Eukaryota</taxon>
        <taxon>Viridiplantae</taxon>
        <taxon>Streptophyta</taxon>
        <taxon>Embryophyta</taxon>
        <taxon>Tracheophyta</taxon>
        <taxon>Spermatophyta</taxon>
        <taxon>Magnoliopsida</taxon>
        <taxon>eudicotyledons</taxon>
        <taxon>Gunneridae</taxon>
        <taxon>Pentapetalae</taxon>
        <taxon>asterids</taxon>
        <taxon>lamiids</taxon>
        <taxon>Lamiales</taxon>
        <taxon>Orobanchaceae</taxon>
        <taxon>Pedicularideae</taxon>
        <taxon>Castillejinae</taxon>
        <taxon>Castilleja</taxon>
    </lineage>
</organism>
<dbReference type="Proteomes" id="UP001632038">
    <property type="component" value="Unassembled WGS sequence"/>
</dbReference>
<dbReference type="CDD" id="cd11296">
    <property type="entry name" value="O-FucT_like"/>
    <property type="match status" value="1"/>
</dbReference>
<dbReference type="PANTHER" id="PTHR13398:SF0">
    <property type="entry name" value="GDP-FUCOSE PROTEIN O-FUCOSYLTRANSFERASE 2"/>
    <property type="match status" value="1"/>
</dbReference>
<feature type="region of interest" description="Disordered" evidence="17">
    <location>
        <begin position="1"/>
        <end position="34"/>
    </location>
</feature>
<keyword evidence="6 19" id="KW-0808">Transferase</keyword>
<feature type="compositionally biased region" description="Acidic residues" evidence="17">
    <location>
        <begin position="1"/>
        <end position="13"/>
    </location>
</feature>
<evidence type="ECO:0000256" key="17">
    <source>
        <dbReference type="SAM" id="MobiDB-lite"/>
    </source>
</evidence>
<keyword evidence="11" id="KW-0325">Glycoprotein</keyword>
<evidence type="ECO:0000256" key="11">
    <source>
        <dbReference type="ARBA" id="ARBA00023180"/>
    </source>
</evidence>
<dbReference type="AlphaFoldDB" id="A0ABD3CRN2"/>
<dbReference type="GO" id="GO:0016757">
    <property type="term" value="F:glycosyltransferase activity"/>
    <property type="evidence" value="ECO:0007669"/>
    <property type="project" value="UniProtKB-KW"/>
</dbReference>
<evidence type="ECO:0000256" key="16">
    <source>
        <dbReference type="ARBA" id="ARBA00030350"/>
    </source>
</evidence>
<keyword evidence="9 18" id="KW-1133">Transmembrane helix</keyword>
<dbReference type="GO" id="GO:0006004">
    <property type="term" value="P:fucose metabolic process"/>
    <property type="evidence" value="ECO:0007669"/>
    <property type="project" value="UniProtKB-KW"/>
</dbReference>
<evidence type="ECO:0000256" key="15">
    <source>
        <dbReference type="ARBA" id="ARBA00026232"/>
    </source>
</evidence>
<comment type="subcellular location">
    <subcellularLocation>
        <location evidence="2">Endoplasmic reticulum</location>
    </subcellularLocation>
    <subcellularLocation>
        <location evidence="1">Membrane</location>
        <topology evidence="1">Single-pass membrane protein</topology>
    </subcellularLocation>
</comment>
<keyword evidence="5 19" id="KW-0328">Glycosyltransferase</keyword>
<gene>
    <name evidence="19" type="primary">OFUT36_1</name>
    <name evidence="19" type="ORF">CASFOL_025106</name>
</gene>
<evidence type="ECO:0000256" key="13">
    <source>
        <dbReference type="ARBA" id="ARBA00023277"/>
    </source>
</evidence>
<name>A0ABD3CRN2_9LAMI</name>
<evidence type="ECO:0000256" key="2">
    <source>
        <dbReference type="ARBA" id="ARBA00004240"/>
    </source>
</evidence>
<dbReference type="GO" id="GO:0016020">
    <property type="term" value="C:membrane"/>
    <property type="evidence" value="ECO:0007669"/>
    <property type="project" value="UniProtKB-SubCell"/>
</dbReference>
<keyword evidence="7 18" id="KW-0812">Transmembrane</keyword>
<accession>A0ABD3CRN2</accession>
<keyword evidence="20" id="KW-1185">Reference proteome</keyword>